<dbReference type="InterPro" id="IPR002935">
    <property type="entry name" value="SAM_O-MeTrfase"/>
</dbReference>
<evidence type="ECO:0000313" key="5">
    <source>
        <dbReference type="EMBL" id="GEN56056.1"/>
    </source>
</evidence>
<dbReference type="AlphaFoldDB" id="A0A511WZD4"/>
<dbReference type="CDD" id="cd02440">
    <property type="entry name" value="AdoMet_MTases"/>
    <property type="match status" value="1"/>
</dbReference>
<dbReference type="InterPro" id="IPR050362">
    <property type="entry name" value="Cation-dep_OMT"/>
</dbReference>
<evidence type="ECO:0000256" key="4">
    <source>
        <dbReference type="HAMAP-Rule" id="MF_02217"/>
    </source>
</evidence>
<feature type="binding site" evidence="4">
    <location>
        <position position="130"/>
    </location>
    <ligand>
        <name>S-adenosyl-L-methionine</name>
        <dbReference type="ChEBI" id="CHEBI:59789"/>
    </ligand>
</feature>
<feature type="binding site" evidence="4">
    <location>
        <position position="65"/>
    </location>
    <ligand>
        <name>S-adenosyl-L-methionine</name>
        <dbReference type="ChEBI" id="CHEBI:59789"/>
    </ligand>
</feature>
<keyword evidence="1 4" id="KW-0489">Methyltransferase</keyword>
<dbReference type="Pfam" id="PF01596">
    <property type="entry name" value="Methyltransf_3"/>
    <property type="match status" value="1"/>
</dbReference>
<comment type="similarity">
    <text evidence="4">Belongs to the class I-like SAM-binding methyltransferase superfamily. Cation-dependent O-methyltransferase family.</text>
</comment>
<proteinExistence type="inferred from homology"/>
<feature type="binding site" evidence="4">
    <location>
        <position position="130"/>
    </location>
    <ligand>
        <name>Mg(2+)</name>
        <dbReference type="ChEBI" id="CHEBI:18420"/>
    </ligand>
</feature>
<dbReference type="InterPro" id="IPR043675">
    <property type="entry name" value="TrmR_methyltr"/>
</dbReference>
<dbReference type="RefSeq" id="WP_229675495.1">
    <property type="nucleotide sequence ID" value="NZ_BJYE01000004.1"/>
</dbReference>
<dbReference type="GO" id="GO:0016300">
    <property type="term" value="F:tRNA (uridine) methyltransferase activity"/>
    <property type="evidence" value="ECO:0007669"/>
    <property type="project" value="UniProtKB-UniRule"/>
</dbReference>
<evidence type="ECO:0000256" key="2">
    <source>
        <dbReference type="ARBA" id="ARBA00022679"/>
    </source>
</evidence>
<reference evidence="5 6" key="1">
    <citation type="submission" date="2019-07" db="EMBL/GenBank/DDBJ databases">
        <title>Whole genome shotgun sequence of Halolactibacillus alkaliphilus NBRC 103919.</title>
        <authorList>
            <person name="Hosoyama A."/>
            <person name="Uohara A."/>
            <person name="Ohji S."/>
            <person name="Ichikawa N."/>
        </authorList>
    </citation>
    <scope>NUCLEOTIDE SEQUENCE [LARGE SCALE GENOMIC DNA]</scope>
    <source>
        <strain evidence="5 6">NBRC 103919</strain>
    </source>
</reference>
<protein>
    <recommendedName>
        <fullName evidence="4">tRNA 5-hydroxyuridine methyltransferase</fullName>
        <ecNumber evidence="4">2.1.1.-</ecNumber>
    </recommendedName>
    <alternativeName>
        <fullName evidence="4">ho5U methyltransferase</fullName>
    </alternativeName>
</protein>
<dbReference type="EC" id="2.1.1.-" evidence="4"/>
<comment type="caution">
    <text evidence="5">The sequence shown here is derived from an EMBL/GenBank/DDBJ whole genome shotgun (WGS) entry which is preliminary data.</text>
</comment>
<name>A0A511WZD4_9BACI</name>
<gene>
    <name evidence="5" type="primary">yrrM</name>
    <name evidence="4" type="synonym">trmR</name>
    <name evidence="5" type="ORF">HAL01_05200</name>
</gene>
<feature type="binding site" evidence="4">
    <location>
        <position position="157"/>
    </location>
    <ligand>
        <name>Mg(2+)</name>
        <dbReference type="ChEBI" id="CHEBI:18420"/>
    </ligand>
</feature>
<comment type="subunit">
    <text evidence="4">Homodimer.</text>
</comment>
<keyword evidence="2 4" id="KW-0808">Transferase</keyword>
<dbReference type="Gene3D" id="3.40.50.150">
    <property type="entry name" value="Vaccinia Virus protein VP39"/>
    <property type="match status" value="1"/>
</dbReference>
<evidence type="ECO:0000256" key="3">
    <source>
        <dbReference type="ARBA" id="ARBA00022691"/>
    </source>
</evidence>
<dbReference type="HAMAP" id="MF_02217">
    <property type="entry name" value="TrmR_methyltr"/>
    <property type="match status" value="1"/>
</dbReference>
<dbReference type="SUPFAM" id="SSF53335">
    <property type="entry name" value="S-adenosyl-L-methionine-dependent methyltransferases"/>
    <property type="match status" value="1"/>
</dbReference>
<feature type="binding site" evidence="4">
    <location>
        <position position="82"/>
    </location>
    <ligand>
        <name>S-adenosyl-L-methionine</name>
        <dbReference type="ChEBI" id="CHEBI:59789"/>
    </ligand>
</feature>
<organism evidence="5 6">
    <name type="scientific">Halolactibacillus alkaliphilus</name>
    <dbReference type="NCBI Taxonomy" id="442899"/>
    <lineage>
        <taxon>Bacteria</taxon>
        <taxon>Bacillati</taxon>
        <taxon>Bacillota</taxon>
        <taxon>Bacilli</taxon>
        <taxon>Bacillales</taxon>
        <taxon>Bacillaceae</taxon>
        <taxon>Halolactibacillus</taxon>
    </lineage>
</organism>
<dbReference type="GO" id="GO:0008757">
    <property type="term" value="F:S-adenosylmethionine-dependent methyltransferase activity"/>
    <property type="evidence" value="ECO:0007669"/>
    <property type="project" value="TreeGrafter"/>
</dbReference>
<feature type="binding site" evidence="4">
    <location>
        <position position="156"/>
    </location>
    <ligand>
        <name>Mg(2+)</name>
        <dbReference type="ChEBI" id="CHEBI:18420"/>
    </ligand>
</feature>
<dbReference type="GO" id="GO:0030488">
    <property type="term" value="P:tRNA methylation"/>
    <property type="evidence" value="ECO:0007669"/>
    <property type="project" value="UniProtKB-UniRule"/>
</dbReference>
<dbReference type="Proteomes" id="UP000321400">
    <property type="component" value="Unassembled WGS sequence"/>
</dbReference>
<feature type="binding site" evidence="4">
    <location>
        <begin position="110"/>
        <end position="111"/>
    </location>
    <ligand>
        <name>S-adenosyl-L-methionine</name>
        <dbReference type="ChEBI" id="CHEBI:59789"/>
    </ligand>
</feature>
<keyword evidence="6" id="KW-1185">Reference proteome</keyword>
<dbReference type="PANTHER" id="PTHR10509">
    <property type="entry name" value="O-METHYLTRANSFERASE-RELATED"/>
    <property type="match status" value="1"/>
</dbReference>
<keyword evidence="4" id="KW-0819">tRNA processing</keyword>
<dbReference type="PANTHER" id="PTHR10509:SF14">
    <property type="entry name" value="CAFFEOYL-COA O-METHYLTRANSFERASE 3-RELATED"/>
    <property type="match status" value="1"/>
</dbReference>
<accession>A0A511WZD4</accession>
<comment type="function">
    <text evidence="4">Catalyzes the methylation of 5-hydroxyuridine (ho5U) to form 5-methoxyuridine (mo5U) at position 34 in tRNAs.</text>
</comment>
<dbReference type="GO" id="GO:0008171">
    <property type="term" value="F:O-methyltransferase activity"/>
    <property type="evidence" value="ECO:0007669"/>
    <property type="project" value="InterPro"/>
</dbReference>
<keyword evidence="4" id="KW-0479">Metal-binding</keyword>
<comment type="catalytic activity">
    <reaction evidence="4">
        <text>5-hydroxyuridine(34) in tRNA + S-adenosyl-L-methionine = 5-methoxyuridine(34) in tRNA + S-adenosyl-L-homocysteine + H(+)</text>
        <dbReference type="Rhea" id="RHEA:60524"/>
        <dbReference type="Rhea" id="RHEA-COMP:13381"/>
        <dbReference type="Rhea" id="RHEA-COMP:15591"/>
        <dbReference type="ChEBI" id="CHEBI:15378"/>
        <dbReference type="ChEBI" id="CHEBI:57856"/>
        <dbReference type="ChEBI" id="CHEBI:59789"/>
        <dbReference type="ChEBI" id="CHEBI:136877"/>
        <dbReference type="ChEBI" id="CHEBI:143860"/>
    </reaction>
</comment>
<keyword evidence="4" id="KW-0460">Magnesium</keyword>
<sequence length="222" mass="25196">MKDHVFGYVASLIKPSDFPFDLIEQKAKLQNVPIMERDGIAFLKQLIRLKAPKRILEIGAAIGYSSLQMASVNETIHIVTVERDRARYDEAVEHIKAYDKHHQIELLLGDAFDIAEELNSKGPYDMIFIDAAKGQYQRFFETFTQHIQSDAVIITDNVLFKGYVSDAQEASKRLAKLSQKIDKYNQWLSSLPGYETIIVPIGDGVAITTQSDQPNEEKEFSK</sequence>
<dbReference type="EMBL" id="BJYE01000004">
    <property type="protein sequence ID" value="GEN56056.1"/>
    <property type="molecule type" value="Genomic_DNA"/>
</dbReference>
<keyword evidence="3 4" id="KW-0949">S-adenosyl-L-methionine</keyword>
<feature type="binding site" evidence="4">
    <location>
        <position position="35"/>
    </location>
    <ligand>
        <name>S-adenosyl-L-methionine</name>
        <dbReference type="ChEBI" id="CHEBI:59789"/>
    </ligand>
</feature>
<evidence type="ECO:0000256" key="1">
    <source>
        <dbReference type="ARBA" id="ARBA00022603"/>
    </source>
</evidence>
<evidence type="ECO:0000313" key="6">
    <source>
        <dbReference type="Proteomes" id="UP000321400"/>
    </source>
</evidence>
<dbReference type="PROSITE" id="PS51682">
    <property type="entry name" value="SAM_OMT_I"/>
    <property type="match status" value="1"/>
</dbReference>
<dbReference type="STRING" id="442899.SAMN05720591_105109"/>
<dbReference type="GO" id="GO:0000287">
    <property type="term" value="F:magnesium ion binding"/>
    <property type="evidence" value="ECO:0007669"/>
    <property type="project" value="UniProtKB-UniRule"/>
</dbReference>
<dbReference type="InterPro" id="IPR029063">
    <property type="entry name" value="SAM-dependent_MTases_sf"/>
</dbReference>